<dbReference type="InterPro" id="IPR021109">
    <property type="entry name" value="Peptidase_aspartic_dom_sf"/>
</dbReference>
<feature type="compositionally biased region" description="Basic and acidic residues" evidence="1">
    <location>
        <begin position="165"/>
        <end position="186"/>
    </location>
</feature>
<proteinExistence type="predicted"/>
<evidence type="ECO:0000313" key="4">
    <source>
        <dbReference type="Proteomes" id="UP000053676"/>
    </source>
</evidence>
<accession>W2SVV2</accession>
<organism evidence="3 4">
    <name type="scientific">Necator americanus</name>
    <name type="common">Human hookworm</name>
    <dbReference type="NCBI Taxonomy" id="51031"/>
    <lineage>
        <taxon>Eukaryota</taxon>
        <taxon>Metazoa</taxon>
        <taxon>Ecdysozoa</taxon>
        <taxon>Nematoda</taxon>
        <taxon>Chromadorea</taxon>
        <taxon>Rhabditida</taxon>
        <taxon>Rhabditina</taxon>
        <taxon>Rhabditomorpha</taxon>
        <taxon>Strongyloidea</taxon>
        <taxon>Ancylostomatidae</taxon>
        <taxon>Bunostominae</taxon>
        <taxon>Necator</taxon>
    </lineage>
</organism>
<feature type="domain" description="DUF1758" evidence="2">
    <location>
        <begin position="17"/>
        <end position="161"/>
    </location>
</feature>
<dbReference type="Proteomes" id="UP000053676">
    <property type="component" value="Unassembled WGS sequence"/>
</dbReference>
<dbReference type="OrthoDB" id="5871399at2759"/>
<dbReference type="EMBL" id="KI662931">
    <property type="protein sequence ID" value="ETN72822.1"/>
    <property type="molecule type" value="Genomic_DNA"/>
</dbReference>
<evidence type="ECO:0000259" key="2">
    <source>
        <dbReference type="Pfam" id="PF05585"/>
    </source>
</evidence>
<dbReference type="AlphaFoldDB" id="W2SVV2"/>
<dbReference type="OMA" id="TIFRYTI"/>
<dbReference type="Pfam" id="PF05585">
    <property type="entry name" value="DUF1758"/>
    <property type="match status" value="1"/>
</dbReference>
<gene>
    <name evidence="3" type="ORF">NECAME_04430</name>
</gene>
<keyword evidence="4" id="KW-1185">Reference proteome</keyword>
<feature type="region of interest" description="Disordered" evidence="1">
    <location>
        <begin position="165"/>
        <end position="195"/>
    </location>
</feature>
<reference evidence="4" key="1">
    <citation type="journal article" date="2014" name="Nat. Genet.">
        <title>Genome of the human hookworm Necator americanus.</title>
        <authorList>
            <person name="Tang Y.T."/>
            <person name="Gao X."/>
            <person name="Rosa B.A."/>
            <person name="Abubucker S."/>
            <person name="Hallsworth-Pepin K."/>
            <person name="Martin J."/>
            <person name="Tyagi R."/>
            <person name="Heizer E."/>
            <person name="Zhang X."/>
            <person name="Bhonagiri-Palsikar V."/>
            <person name="Minx P."/>
            <person name="Warren W.C."/>
            <person name="Wang Q."/>
            <person name="Zhan B."/>
            <person name="Hotez P.J."/>
            <person name="Sternberg P.W."/>
            <person name="Dougall A."/>
            <person name="Gaze S.T."/>
            <person name="Mulvenna J."/>
            <person name="Sotillo J."/>
            <person name="Ranganathan S."/>
            <person name="Rabelo E.M."/>
            <person name="Wilson R.K."/>
            <person name="Felgner P.L."/>
            <person name="Bethony J."/>
            <person name="Hawdon J.M."/>
            <person name="Gasser R.B."/>
            <person name="Loukas A."/>
            <person name="Mitreva M."/>
        </authorList>
    </citation>
    <scope>NUCLEOTIDE SEQUENCE [LARGE SCALE GENOMIC DNA]</scope>
</reference>
<name>W2SVV2_NECAM</name>
<sequence length="195" mass="21483">MMVKAKVLDAHDGLQTVVILLDSGSQCSFITIAATNRLGLQVKDRKPLTLVTFGGSRTTEVLGTAEVTFVDLLDKRLTILLRTKDRLTSSHRSPQLSPEDIKFMEDLGFDKPVCCTSTFVEPDVLIGIDYLWEIVTQEASVCLPSGLVLTHTRFGTVVSGTSFFHKDRPEPHPPEHISSLKKETKMKTSLPDSGV</sequence>
<dbReference type="STRING" id="51031.W2SVV2"/>
<dbReference type="KEGG" id="nai:NECAME_04430"/>
<dbReference type="InterPro" id="IPR008737">
    <property type="entry name" value="DUF1758"/>
</dbReference>
<evidence type="ECO:0000256" key="1">
    <source>
        <dbReference type="SAM" id="MobiDB-lite"/>
    </source>
</evidence>
<dbReference type="Gene3D" id="2.40.70.10">
    <property type="entry name" value="Acid Proteases"/>
    <property type="match status" value="1"/>
</dbReference>
<evidence type="ECO:0000313" key="3">
    <source>
        <dbReference type="EMBL" id="ETN72822.1"/>
    </source>
</evidence>
<protein>
    <recommendedName>
        <fullName evidence="2">DUF1758 domain-containing protein</fullName>
    </recommendedName>
</protein>